<dbReference type="EC" id="2.1.1.-" evidence="4"/>
<dbReference type="EMBL" id="CAKJTI010000007">
    <property type="protein sequence ID" value="CAG9612663.1"/>
    <property type="molecule type" value="Genomic_DNA"/>
</dbReference>
<dbReference type="PANTHER" id="PTHR10509">
    <property type="entry name" value="O-METHYLTRANSFERASE-RELATED"/>
    <property type="match status" value="1"/>
</dbReference>
<keyword evidence="3 4" id="KW-0949">S-adenosyl-L-methionine</keyword>
<dbReference type="HAMAP" id="MF_02217">
    <property type="entry name" value="TrmR_methyltr"/>
    <property type="match status" value="1"/>
</dbReference>
<feature type="binding site" evidence="4">
    <location>
        <position position="158"/>
    </location>
    <ligand>
        <name>Mg(2+)</name>
        <dbReference type="ChEBI" id="CHEBI:18420"/>
    </ligand>
</feature>
<sequence>MEQQDAVYEYLQSFIDPKDELILEMEQYASEYHVPIMDRLGMEFMLQFLRLIGPKSILELGTAIGYSSIRMMQAIPNSRIVTVERNADRYEKALEYINRSPVKERISVIFGDALETGEQVKEHGAFDVIFIDAAKGQYRRFFDIYEPLLNPGGVIISDNVLYHGLVTTKEHIENRRTRGLIRRIKTYNEWLMNHEGYDTTIFPIGDGVAVSKKKG</sequence>
<proteinExistence type="inferred from homology"/>
<feature type="binding site" evidence="4">
    <location>
        <position position="132"/>
    </location>
    <ligand>
        <name>Mg(2+)</name>
        <dbReference type="ChEBI" id="CHEBI:18420"/>
    </ligand>
</feature>
<feature type="binding site" evidence="4">
    <location>
        <position position="159"/>
    </location>
    <ligand>
        <name>Mg(2+)</name>
        <dbReference type="ChEBI" id="CHEBI:18420"/>
    </ligand>
</feature>
<keyword evidence="4" id="KW-0460">Magnesium</keyword>
<dbReference type="InterPro" id="IPR043675">
    <property type="entry name" value="TrmR_methyltr"/>
</dbReference>
<dbReference type="Proteomes" id="UP000789423">
    <property type="component" value="Unassembled WGS sequence"/>
</dbReference>
<keyword evidence="4" id="KW-0819">tRNA processing</keyword>
<feature type="binding site" evidence="4">
    <location>
        <position position="84"/>
    </location>
    <ligand>
        <name>S-adenosyl-L-methionine</name>
        <dbReference type="ChEBI" id="CHEBI:59789"/>
    </ligand>
</feature>
<feature type="binding site" evidence="4">
    <location>
        <position position="37"/>
    </location>
    <ligand>
        <name>S-adenosyl-L-methionine</name>
        <dbReference type="ChEBI" id="CHEBI:59789"/>
    </ligand>
</feature>
<feature type="binding site" evidence="4">
    <location>
        <position position="67"/>
    </location>
    <ligand>
        <name>S-adenosyl-L-methionine</name>
        <dbReference type="ChEBI" id="CHEBI:59789"/>
    </ligand>
</feature>
<protein>
    <recommendedName>
        <fullName evidence="4">tRNA 5-hydroxyuridine methyltransferase</fullName>
        <ecNumber evidence="4">2.1.1.-</ecNumber>
    </recommendedName>
    <alternativeName>
        <fullName evidence="4">ho5U methyltransferase</fullName>
    </alternativeName>
</protein>
<dbReference type="InterPro" id="IPR050362">
    <property type="entry name" value="Cation-dep_OMT"/>
</dbReference>
<dbReference type="GO" id="GO:0032259">
    <property type="term" value="P:methylation"/>
    <property type="evidence" value="ECO:0007669"/>
    <property type="project" value="UniProtKB-KW"/>
</dbReference>
<evidence type="ECO:0000256" key="1">
    <source>
        <dbReference type="ARBA" id="ARBA00022603"/>
    </source>
</evidence>
<dbReference type="SUPFAM" id="SSF53335">
    <property type="entry name" value="S-adenosyl-L-methionine-dependent methyltransferases"/>
    <property type="match status" value="1"/>
</dbReference>
<dbReference type="RefSeq" id="WP_230574809.1">
    <property type="nucleotide sequence ID" value="NZ_CAKJTI010000007.1"/>
</dbReference>
<dbReference type="GO" id="GO:0008168">
    <property type="term" value="F:methyltransferase activity"/>
    <property type="evidence" value="ECO:0007669"/>
    <property type="project" value="UniProtKB-KW"/>
</dbReference>
<evidence type="ECO:0000313" key="6">
    <source>
        <dbReference type="Proteomes" id="UP000789423"/>
    </source>
</evidence>
<keyword evidence="6" id="KW-1185">Reference proteome</keyword>
<comment type="function">
    <text evidence="4">Catalyzes the methylation of 5-hydroxyuridine (ho5U) to form 5-methoxyuridine (mo5U) at position 34 in tRNAs.</text>
</comment>
<dbReference type="Gene3D" id="3.40.50.150">
    <property type="entry name" value="Vaccinia Virus protein VP39"/>
    <property type="match status" value="1"/>
</dbReference>
<keyword evidence="1 4" id="KW-0489">Methyltransferase</keyword>
<gene>
    <name evidence="5" type="primary">trmR_1</name>
    <name evidence="4" type="synonym">trmR</name>
    <name evidence="5" type="ORF">BACCIP111899_01840</name>
</gene>
<evidence type="ECO:0000313" key="5">
    <source>
        <dbReference type="EMBL" id="CAG9612663.1"/>
    </source>
</evidence>
<comment type="caution">
    <text evidence="5">The sequence shown here is derived from an EMBL/GenBank/DDBJ whole genome shotgun (WGS) entry which is preliminary data.</text>
</comment>
<evidence type="ECO:0000256" key="3">
    <source>
        <dbReference type="ARBA" id="ARBA00022691"/>
    </source>
</evidence>
<comment type="similarity">
    <text evidence="4">Belongs to the class I-like SAM-binding methyltransferase superfamily. Cation-dependent O-methyltransferase family.</text>
</comment>
<evidence type="ECO:0000256" key="2">
    <source>
        <dbReference type="ARBA" id="ARBA00022679"/>
    </source>
</evidence>
<keyword evidence="2 4" id="KW-0808">Transferase</keyword>
<name>A0ABM8YAD6_9BACI</name>
<feature type="binding site" evidence="4">
    <location>
        <begin position="112"/>
        <end position="113"/>
    </location>
    <ligand>
        <name>S-adenosyl-L-methionine</name>
        <dbReference type="ChEBI" id="CHEBI:59789"/>
    </ligand>
</feature>
<organism evidence="5 6">
    <name type="scientific">Bacillus rhizoplanae</name>
    <dbReference type="NCBI Taxonomy" id="2880966"/>
    <lineage>
        <taxon>Bacteria</taxon>
        <taxon>Bacillati</taxon>
        <taxon>Bacillota</taxon>
        <taxon>Bacilli</taxon>
        <taxon>Bacillales</taxon>
        <taxon>Bacillaceae</taxon>
        <taxon>Bacillus</taxon>
    </lineage>
</organism>
<dbReference type="Pfam" id="PF01596">
    <property type="entry name" value="Methyltransf_3"/>
    <property type="match status" value="1"/>
</dbReference>
<comment type="subunit">
    <text evidence="4">Homodimer.</text>
</comment>
<dbReference type="CDD" id="cd02440">
    <property type="entry name" value="AdoMet_MTases"/>
    <property type="match status" value="1"/>
</dbReference>
<reference evidence="5 6" key="1">
    <citation type="submission" date="2021-10" db="EMBL/GenBank/DDBJ databases">
        <authorList>
            <person name="Criscuolo A."/>
        </authorList>
    </citation>
    <scope>NUCLEOTIDE SEQUENCE [LARGE SCALE GENOMIC DNA]</scope>
    <source>
        <strain evidence="6">CIP 111899</strain>
    </source>
</reference>
<evidence type="ECO:0000256" key="4">
    <source>
        <dbReference type="HAMAP-Rule" id="MF_02217"/>
    </source>
</evidence>
<keyword evidence="4" id="KW-0479">Metal-binding</keyword>
<dbReference type="PANTHER" id="PTHR10509:SF14">
    <property type="entry name" value="CAFFEOYL-COA O-METHYLTRANSFERASE 3-RELATED"/>
    <property type="match status" value="1"/>
</dbReference>
<accession>A0ABM8YAD6</accession>
<dbReference type="InterPro" id="IPR029063">
    <property type="entry name" value="SAM-dependent_MTases_sf"/>
</dbReference>
<dbReference type="InterPro" id="IPR002935">
    <property type="entry name" value="SAM_O-MeTrfase"/>
</dbReference>
<feature type="binding site" evidence="4">
    <location>
        <position position="132"/>
    </location>
    <ligand>
        <name>S-adenosyl-L-methionine</name>
        <dbReference type="ChEBI" id="CHEBI:59789"/>
    </ligand>
</feature>
<dbReference type="PROSITE" id="PS51682">
    <property type="entry name" value="SAM_OMT_I"/>
    <property type="match status" value="1"/>
</dbReference>
<comment type="catalytic activity">
    <reaction evidence="4">
        <text>5-hydroxyuridine(34) in tRNA + S-adenosyl-L-methionine = 5-methoxyuridine(34) in tRNA + S-adenosyl-L-homocysteine + H(+)</text>
        <dbReference type="Rhea" id="RHEA:60524"/>
        <dbReference type="Rhea" id="RHEA-COMP:13381"/>
        <dbReference type="Rhea" id="RHEA-COMP:15591"/>
        <dbReference type="ChEBI" id="CHEBI:15378"/>
        <dbReference type="ChEBI" id="CHEBI:57856"/>
        <dbReference type="ChEBI" id="CHEBI:59789"/>
        <dbReference type="ChEBI" id="CHEBI:136877"/>
        <dbReference type="ChEBI" id="CHEBI:143860"/>
    </reaction>
</comment>